<dbReference type="Proteomes" id="UP000789366">
    <property type="component" value="Unassembled WGS sequence"/>
</dbReference>
<proteinExistence type="predicted"/>
<protein>
    <submittedName>
        <fullName evidence="1">11830_t:CDS:1</fullName>
    </submittedName>
</protein>
<dbReference type="EMBL" id="CAJVPW010002440">
    <property type="protein sequence ID" value="CAG8506497.1"/>
    <property type="molecule type" value="Genomic_DNA"/>
</dbReference>
<accession>A0ACA9L450</accession>
<keyword evidence="2" id="KW-1185">Reference proteome</keyword>
<comment type="caution">
    <text evidence="1">The sequence shown here is derived from an EMBL/GenBank/DDBJ whole genome shotgun (WGS) entry which is preliminary data.</text>
</comment>
<evidence type="ECO:0000313" key="1">
    <source>
        <dbReference type="EMBL" id="CAG8506497.1"/>
    </source>
</evidence>
<sequence length="302" mass="35412">MGDERVNVTDNDFINMFRQFLKNQNQLNQYLSTTTQQQQATNDHLQTSKDDENVLTWLLQIELLFKAKKVEDKERLQYVIAGLKNVALQWYLNLVQNDESHQPFMSWTMFSTSIKASSSPTTFKINLLGQIEEIAEADKVMNFREGLKNVTKTEVNYHVSENLDNAIKLAVSYDSAMYEIKSKNSYILERNVRTMNKKVGDNIKKGHIAKDCRSKNYTSNKINQIEKITQRKIDKRREENSKNLSKSKEKDVKNYENLLKIEGKIEMQDYIDLRRDVEALPLQKYDLILGKPWLYDLNPRIN</sequence>
<reference evidence="1" key="1">
    <citation type="submission" date="2021-06" db="EMBL/GenBank/DDBJ databases">
        <authorList>
            <person name="Kallberg Y."/>
            <person name="Tangrot J."/>
            <person name="Rosling A."/>
        </authorList>
    </citation>
    <scope>NUCLEOTIDE SEQUENCE</scope>
    <source>
        <strain evidence="1">28 12/20/2015</strain>
    </source>
</reference>
<evidence type="ECO:0000313" key="2">
    <source>
        <dbReference type="Proteomes" id="UP000789366"/>
    </source>
</evidence>
<name>A0ACA9L450_9GLOM</name>
<organism evidence="1 2">
    <name type="scientific">Cetraspora pellucida</name>
    <dbReference type="NCBI Taxonomy" id="1433469"/>
    <lineage>
        <taxon>Eukaryota</taxon>
        <taxon>Fungi</taxon>
        <taxon>Fungi incertae sedis</taxon>
        <taxon>Mucoromycota</taxon>
        <taxon>Glomeromycotina</taxon>
        <taxon>Glomeromycetes</taxon>
        <taxon>Diversisporales</taxon>
        <taxon>Gigasporaceae</taxon>
        <taxon>Cetraspora</taxon>
    </lineage>
</organism>
<gene>
    <name evidence="1" type="ORF">SPELUC_LOCUS3268</name>
</gene>